<dbReference type="EMBL" id="MSFM01000011">
    <property type="protein sequence ID" value="PKY01553.1"/>
    <property type="molecule type" value="Genomic_DNA"/>
</dbReference>
<comment type="caution">
    <text evidence="1">The sequence shown here is derived from an EMBL/GenBank/DDBJ whole genome shotgun (WGS) entry which is preliminary data.</text>
</comment>
<dbReference type="VEuPathDB" id="FungiDB:P168DRAFT_312683"/>
<evidence type="ECO:0000313" key="1">
    <source>
        <dbReference type="EMBL" id="PKY01553.1"/>
    </source>
</evidence>
<protein>
    <recommendedName>
        <fullName evidence="3">Nucleotidyl transferase AbiEii/AbiGii toxin family protein</fullName>
    </recommendedName>
</protein>
<organism evidence="1 2">
    <name type="scientific">Aspergillus campestris (strain IBT 28561)</name>
    <dbReference type="NCBI Taxonomy" id="1392248"/>
    <lineage>
        <taxon>Eukaryota</taxon>
        <taxon>Fungi</taxon>
        <taxon>Dikarya</taxon>
        <taxon>Ascomycota</taxon>
        <taxon>Pezizomycotina</taxon>
        <taxon>Eurotiomycetes</taxon>
        <taxon>Eurotiomycetidae</taxon>
        <taxon>Eurotiales</taxon>
        <taxon>Aspergillaceae</taxon>
        <taxon>Aspergillus</taxon>
        <taxon>Aspergillus subgen. Circumdati</taxon>
    </lineage>
</organism>
<evidence type="ECO:0008006" key="3">
    <source>
        <dbReference type="Google" id="ProtNLM"/>
    </source>
</evidence>
<sequence length="207" mass="22721">MSVPTFTELEQAAGAVILILQTMPEFANTKIAIIGGLSLWKYIEHFRSTEDVDFLITVQGAPNAVKEKLLALPKTPFKQHAQLFFYIGAGGKAVQVDITPSWQSPYLPQAAIPISLARPDSLPYISEIDLLVFKINSCGLRPTAVKKMRDVRDASTLVDDLCARSSGRGIVLSAEQKRAVLQGLDDVVALSRREWGWWAGRLGLVDS</sequence>
<dbReference type="Proteomes" id="UP000234254">
    <property type="component" value="Unassembled WGS sequence"/>
</dbReference>
<dbReference type="AlphaFoldDB" id="A0A2I1CVA2"/>
<gene>
    <name evidence="1" type="ORF">P168DRAFT_312683</name>
</gene>
<evidence type="ECO:0000313" key="2">
    <source>
        <dbReference type="Proteomes" id="UP000234254"/>
    </source>
</evidence>
<keyword evidence="2" id="KW-1185">Reference proteome</keyword>
<dbReference type="OrthoDB" id="5421247at2759"/>
<accession>A0A2I1CVA2</accession>
<dbReference type="GeneID" id="36547117"/>
<proteinExistence type="predicted"/>
<reference evidence="1" key="1">
    <citation type="submission" date="2016-12" db="EMBL/GenBank/DDBJ databases">
        <title>The genomes of Aspergillus section Nigri reveals drivers in fungal speciation.</title>
        <authorList>
            <consortium name="DOE Joint Genome Institute"/>
            <person name="Vesth T.C."/>
            <person name="Nybo J."/>
            <person name="Theobald S."/>
            <person name="Brandl J."/>
            <person name="Frisvad J.C."/>
            <person name="Nielsen K.F."/>
            <person name="Lyhne E.K."/>
            <person name="Kogle M.E."/>
            <person name="Kuo A."/>
            <person name="Riley R."/>
            <person name="Clum A."/>
            <person name="Nolan M."/>
            <person name="Lipzen A."/>
            <person name="Salamov A."/>
            <person name="Henrissat B."/>
            <person name="Wiebenga A."/>
            <person name="De vries R.P."/>
            <person name="Grigoriev I.V."/>
            <person name="Mortensen U.H."/>
            <person name="Andersen M.R."/>
            <person name="Baker S.E."/>
        </authorList>
    </citation>
    <scope>NUCLEOTIDE SEQUENCE</scope>
    <source>
        <strain evidence="1">IBT 28561</strain>
    </source>
</reference>
<name>A0A2I1CVA2_ASPC2</name>
<dbReference type="RefSeq" id="XP_024690147.1">
    <property type="nucleotide sequence ID" value="XM_024839593.1"/>
</dbReference>